<evidence type="ECO:0000256" key="3">
    <source>
        <dbReference type="ARBA" id="ARBA00022448"/>
    </source>
</evidence>
<dbReference type="GO" id="GO:0046872">
    <property type="term" value="F:metal ion binding"/>
    <property type="evidence" value="ECO:0007669"/>
    <property type="project" value="UniProtKB-KW"/>
</dbReference>
<feature type="transmembrane region" description="Helical" evidence="13">
    <location>
        <begin position="46"/>
        <end position="65"/>
    </location>
</feature>
<keyword evidence="3" id="KW-0813">Transport</keyword>
<dbReference type="HOGENOM" id="CLU_095321_3_0_6"/>
<evidence type="ECO:0000256" key="4">
    <source>
        <dbReference type="ARBA" id="ARBA00022475"/>
    </source>
</evidence>
<dbReference type="GO" id="GO:0009055">
    <property type="term" value="F:electron transfer activity"/>
    <property type="evidence" value="ECO:0007669"/>
    <property type="project" value="InterPro"/>
</dbReference>
<keyword evidence="8" id="KW-0249">Electron transport</keyword>
<organism evidence="15 16">
    <name type="scientific">Dyella japonica A8</name>
    <dbReference type="NCBI Taxonomy" id="1217721"/>
    <lineage>
        <taxon>Bacteria</taxon>
        <taxon>Pseudomonadati</taxon>
        <taxon>Pseudomonadota</taxon>
        <taxon>Gammaproteobacteria</taxon>
        <taxon>Lysobacterales</taxon>
        <taxon>Rhodanobacteraceae</taxon>
        <taxon>Dyella</taxon>
    </lineage>
</organism>
<comment type="similarity">
    <text evidence="12">Belongs to the cytochrome b561 family.</text>
</comment>
<comment type="subcellular location">
    <subcellularLocation>
        <location evidence="2">Cell membrane</location>
        <topology evidence="2">Multi-pass membrane protein</topology>
    </subcellularLocation>
</comment>
<proteinExistence type="inferred from homology"/>
<dbReference type="InterPro" id="IPR016174">
    <property type="entry name" value="Di-haem_cyt_TM"/>
</dbReference>
<evidence type="ECO:0000256" key="8">
    <source>
        <dbReference type="ARBA" id="ARBA00022982"/>
    </source>
</evidence>
<dbReference type="KEGG" id="dja:HY57_20815"/>
<feature type="domain" description="Cytochrome b561 bacterial/Ni-hydrogenase" evidence="14">
    <location>
        <begin position="5"/>
        <end position="174"/>
    </location>
</feature>
<dbReference type="InterPro" id="IPR011577">
    <property type="entry name" value="Cyt_b561_bac/Ni-Hgenase"/>
</dbReference>
<evidence type="ECO:0000256" key="7">
    <source>
        <dbReference type="ARBA" id="ARBA00022723"/>
    </source>
</evidence>
<evidence type="ECO:0000256" key="5">
    <source>
        <dbReference type="ARBA" id="ARBA00022617"/>
    </source>
</evidence>
<evidence type="ECO:0000256" key="12">
    <source>
        <dbReference type="ARBA" id="ARBA00037975"/>
    </source>
</evidence>
<comment type="cofactor">
    <cofactor evidence="1">
        <name>heme b</name>
        <dbReference type="ChEBI" id="CHEBI:60344"/>
    </cofactor>
</comment>
<evidence type="ECO:0000313" key="16">
    <source>
        <dbReference type="Proteomes" id="UP000027987"/>
    </source>
</evidence>
<keyword evidence="16" id="KW-1185">Reference proteome</keyword>
<evidence type="ECO:0000256" key="13">
    <source>
        <dbReference type="SAM" id="Phobius"/>
    </source>
</evidence>
<evidence type="ECO:0000256" key="1">
    <source>
        <dbReference type="ARBA" id="ARBA00001970"/>
    </source>
</evidence>
<dbReference type="GO" id="GO:0022904">
    <property type="term" value="P:respiratory electron transport chain"/>
    <property type="evidence" value="ECO:0007669"/>
    <property type="project" value="InterPro"/>
</dbReference>
<evidence type="ECO:0000256" key="10">
    <source>
        <dbReference type="ARBA" id="ARBA00023004"/>
    </source>
</evidence>
<dbReference type="EMBL" id="CP008884">
    <property type="protein sequence ID" value="AIF49529.1"/>
    <property type="molecule type" value="Genomic_DNA"/>
</dbReference>
<dbReference type="Proteomes" id="UP000027987">
    <property type="component" value="Chromosome"/>
</dbReference>
<keyword evidence="6 13" id="KW-0812">Transmembrane</keyword>
<keyword evidence="7" id="KW-0479">Metal-binding</keyword>
<reference evidence="15 16" key="1">
    <citation type="submission" date="2014-07" db="EMBL/GenBank/DDBJ databases">
        <title>Complete Genome Sequence of Dyella japonica Strain A8 Isolated from Malaysian Tropical Soil.</title>
        <authorList>
            <person name="Hui R.K.H."/>
            <person name="Chen J.-W."/>
            <person name="Chan K.-G."/>
            <person name="Leung F.C.C."/>
        </authorList>
    </citation>
    <scope>NUCLEOTIDE SEQUENCE [LARGE SCALE GENOMIC DNA]</scope>
    <source>
        <strain evidence="15 16">A8</strain>
    </source>
</reference>
<evidence type="ECO:0000256" key="6">
    <source>
        <dbReference type="ARBA" id="ARBA00022692"/>
    </source>
</evidence>
<dbReference type="InterPro" id="IPR052168">
    <property type="entry name" value="Cytochrome_b561_oxidase"/>
</dbReference>
<evidence type="ECO:0000256" key="2">
    <source>
        <dbReference type="ARBA" id="ARBA00004651"/>
    </source>
</evidence>
<dbReference type="PANTHER" id="PTHR30529:SF3">
    <property type="entry name" value="CYTOCHROME B561 HOMOLOG 1"/>
    <property type="match status" value="1"/>
</dbReference>
<name>A0A075K5U9_9GAMM</name>
<dbReference type="Pfam" id="PF01292">
    <property type="entry name" value="Ni_hydr_CYTB"/>
    <property type="match status" value="1"/>
</dbReference>
<dbReference type="PATRIC" id="fig|1217721.7.peg.4264"/>
<evidence type="ECO:0000256" key="9">
    <source>
        <dbReference type="ARBA" id="ARBA00022989"/>
    </source>
</evidence>
<feature type="transmembrane region" description="Helical" evidence="13">
    <location>
        <begin position="86"/>
        <end position="109"/>
    </location>
</feature>
<sequence>MITSRYAPSLRFLHWVIAALVALALISIEIKGWLPKGSSERALVKWAHTQFGLSVLLMMLVRLAVRVRHAVPSITPPPPRWQMHAAHLMHLALYVLTLAVPLLGVTMMFCAGKPWSFAGLSLPVTIAPDAALAHRIEDMHETAGNGLLWLAIAHAVAAIYHHVVQRDDTLLRMTGIGRRKGA</sequence>
<evidence type="ECO:0000259" key="14">
    <source>
        <dbReference type="Pfam" id="PF01292"/>
    </source>
</evidence>
<keyword evidence="10" id="KW-0408">Iron</keyword>
<keyword evidence="5" id="KW-0349">Heme</keyword>
<dbReference type="AlphaFoldDB" id="A0A075K5U9"/>
<gene>
    <name evidence="15" type="ORF">HY57_20815</name>
</gene>
<dbReference type="PANTHER" id="PTHR30529">
    <property type="entry name" value="CYTOCHROME B561"/>
    <property type="match status" value="1"/>
</dbReference>
<keyword evidence="9 13" id="KW-1133">Transmembrane helix</keyword>
<dbReference type="RefSeq" id="WP_019465893.1">
    <property type="nucleotide sequence ID" value="NZ_ALOY01000165.1"/>
</dbReference>
<dbReference type="OrthoDB" id="8589936at2"/>
<keyword evidence="4" id="KW-1003">Cell membrane</keyword>
<protein>
    <submittedName>
        <fullName evidence="15">Cytochrome</fullName>
    </submittedName>
</protein>
<feature type="transmembrane region" description="Helical" evidence="13">
    <location>
        <begin position="146"/>
        <end position="163"/>
    </location>
</feature>
<dbReference type="GO" id="GO:0005886">
    <property type="term" value="C:plasma membrane"/>
    <property type="evidence" value="ECO:0007669"/>
    <property type="project" value="UniProtKB-SubCell"/>
</dbReference>
<evidence type="ECO:0000313" key="15">
    <source>
        <dbReference type="EMBL" id="AIF49529.1"/>
    </source>
</evidence>
<keyword evidence="11 13" id="KW-0472">Membrane</keyword>
<dbReference type="GO" id="GO:0020037">
    <property type="term" value="F:heme binding"/>
    <property type="evidence" value="ECO:0007669"/>
    <property type="project" value="TreeGrafter"/>
</dbReference>
<dbReference type="SUPFAM" id="SSF81342">
    <property type="entry name" value="Transmembrane di-heme cytochromes"/>
    <property type="match status" value="1"/>
</dbReference>
<evidence type="ECO:0000256" key="11">
    <source>
        <dbReference type="ARBA" id="ARBA00023136"/>
    </source>
</evidence>
<accession>A0A075K5U9</accession>
<feature type="transmembrane region" description="Helical" evidence="13">
    <location>
        <begin position="12"/>
        <end position="34"/>
    </location>
</feature>